<comment type="caution">
    <text evidence="2">The sequence shown here is derived from an EMBL/GenBank/DDBJ whole genome shotgun (WGS) entry which is preliminary data.</text>
</comment>
<organism evidence="2 3">
    <name type="scientific">Ophiophagus hannah</name>
    <name type="common">King cobra</name>
    <name type="synonym">Naja hannah</name>
    <dbReference type="NCBI Taxonomy" id="8665"/>
    <lineage>
        <taxon>Eukaryota</taxon>
        <taxon>Metazoa</taxon>
        <taxon>Chordata</taxon>
        <taxon>Craniata</taxon>
        <taxon>Vertebrata</taxon>
        <taxon>Euteleostomi</taxon>
        <taxon>Lepidosauria</taxon>
        <taxon>Squamata</taxon>
        <taxon>Bifurcata</taxon>
        <taxon>Unidentata</taxon>
        <taxon>Episquamata</taxon>
        <taxon>Toxicofera</taxon>
        <taxon>Serpentes</taxon>
        <taxon>Colubroidea</taxon>
        <taxon>Elapidae</taxon>
        <taxon>Elapinae</taxon>
        <taxon>Ophiophagus</taxon>
    </lineage>
</organism>
<dbReference type="AlphaFoldDB" id="V8N8V8"/>
<dbReference type="EMBL" id="AZIM01006388">
    <property type="protein sequence ID" value="ETE58709.1"/>
    <property type="molecule type" value="Genomic_DNA"/>
</dbReference>
<feature type="non-terminal residue" evidence="2">
    <location>
        <position position="528"/>
    </location>
</feature>
<keyword evidence="3" id="KW-1185">Reference proteome</keyword>
<evidence type="ECO:0000313" key="3">
    <source>
        <dbReference type="Proteomes" id="UP000018936"/>
    </source>
</evidence>
<feature type="non-terminal residue" evidence="2">
    <location>
        <position position="1"/>
    </location>
</feature>
<proteinExistence type="predicted"/>
<evidence type="ECO:0000313" key="2">
    <source>
        <dbReference type="EMBL" id="ETE58709.1"/>
    </source>
</evidence>
<dbReference type="Proteomes" id="UP000018936">
    <property type="component" value="Unassembled WGS sequence"/>
</dbReference>
<feature type="compositionally biased region" description="Basic residues" evidence="1">
    <location>
        <begin position="45"/>
        <end position="54"/>
    </location>
</feature>
<reference evidence="2 3" key="1">
    <citation type="journal article" date="2013" name="Proc. Natl. Acad. Sci. U.S.A.">
        <title>The king cobra genome reveals dynamic gene evolution and adaptation in the snake venom system.</title>
        <authorList>
            <person name="Vonk F.J."/>
            <person name="Casewell N.R."/>
            <person name="Henkel C.V."/>
            <person name="Heimberg A.M."/>
            <person name="Jansen H.J."/>
            <person name="McCleary R.J."/>
            <person name="Kerkkamp H.M."/>
            <person name="Vos R.A."/>
            <person name="Guerreiro I."/>
            <person name="Calvete J.J."/>
            <person name="Wuster W."/>
            <person name="Woods A.E."/>
            <person name="Logan J.M."/>
            <person name="Harrison R.A."/>
            <person name="Castoe T.A."/>
            <person name="de Koning A.P."/>
            <person name="Pollock D.D."/>
            <person name="Yandell M."/>
            <person name="Calderon D."/>
            <person name="Renjifo C."/>
            <person name="Currier R.B."/>
            <person name="Salgado D."/>
            <person name="Pla D."/>
            <person name="Sanz L."/>
            <person name="Hyder A.S."/>
            <person name="Ribeiro J.M."/>
            <person name="Arntzen J.W."/>
            <person name="van den Thillart G.E."/>
            <person name="Boetzer M."/>
            <person name="Pirovano W."/>
            <person name="Dirks R.P."/>
            <person name="Spaink H.P."/>
            <person name="Duboule D."/>
            <person name="McGlinn E."/>
            <person name="Kini R.M."/>
            <person name="Richardson M.K."/>
        </authorList>
    </citation>
    <scope>NUCLEOTIDE SEQUENCE</scope>
    <source>
        <tissue evidence="2">Blood</tissue>
    </source>
</reference>
<dbReference type="OrthoDB" id="62528at2759"/>
<gene>
    <name evidence="2" type="primary">Srst</name>
    <name evidence="2" type="ORF">L345_15569</name>
</gene>
<feature type="compositionally biased region" description="Basic residues" evidence="1">
    <location>
        <begin position="64"/>
        <end position="75"/>
    </location>
</feature>
<feature type="compositionally biased region" description="Basic and acidic residues" evidence="1">
    <location>
        <begin position="34"/>
        <end position="44"/>
    </location>
</feature>
<accession>V8N8V8</accession>
<evidence type="ECO:0000256" key="1">
    <source>
        <dbReference type="SAM" id="MobiDB-lite"/>
    </source>
</evidence>
<sequence length="528" mass="60131">RKKERGREEKEGKKKERVKERNGGGGKRRKKREKGKERKGEGGRKRGRGRKKERKGGEREGRKKERKKLKRKTRWTTRMDGNEREAIQSQRGVTPQAPPLACFYDGCSVARCGFFFFFSFLQHITPPRAPFCYFLGLREASWRSKQLIVGTADCREEKKKEKKYWFSRTGSCFFTTGSAEQTPLMSSNGWKLIKERINLELRRNFLTGRTINQWNELPPEVVSAPTLEVLKKRLDSHVSEKTFKVPPNPVVLFLKPRILSLSLSGSCSSFCFPRLFSQPIKPDLTCLGRPYTVSGKWQSNLFLKRERERDEVGERGRGRERDGWVDPMIKDTELVTPCEGLSSYPPSSWKACKGDVLCASVYSHAGHMTTEIISGQCFHASGGTRTHCLLNSQSPGNWPKITQPAFMPKAGLELTLAFMTKAGLELTNSPSPGHWPVTQLAIMPKPGALTTAPNWVKHQTSPQVNSTNNESMFERRSLQEGCCYKESVMTQKGVAQRQHSYLLGWRKTLPGTAFDCRKFSPKHEQHKL</sequence>
<feature type="compositionally biased region" description="Basic and acidic residues" evidence="1">
    <location>
        <begin position="1"/>
        <end position="22"/>
    </location>
</feature>
<protein>
    <submittedName>
        <fullName evidence="2">Octapeptide-repeat protein T2</fullName>
    </submittedName>
</protein>
<feature type="region of interest" description="Disordered" evidence="1">
    <location>
        <begin position="1"/>
        <end position="92"/>
    </location>
</feature>
<name>V8N8V8_OPHHA</name>